<dbReference type="SMART" id="SM00160">
    <property type="entry name" value="RanBD"/>
    <property type="match status" value="1"/>
</dbReference>
<dbReference type="Pfam" id="PF00638">
    <property type="entry name" value="Ran_BP1"/>
    <property type="match status" value="1"/>
</dbReference>
<keyword evidence="5" id="KW-1185">Reference proteome</keyword>
<dbReference type="OrthoDB" id="10250354at2759"/>
<evidence type="ECO:0000313" key="7">
    <source>
        <dbReference type="RefSeq" id="XP_027199798.1"/>
    </source>
</evidence>
<evidence type="ECO:0000259" key="4">
    <source>
        <dbReference type="PROSITE" id="PS50196"/>
    </source>
</evidence>
<dbReference type="GO" id="GO:0006611">
    <property type="term" value="P:protein export from nucleus"/>
    <property type="evidence" value="ECO:0007669"/>
    <property type="project" value="TreeGrafter"/>
</dbReference>
<dbReference type="InterPro" id="IPR011993">
    <property type="entry name" value="PH-like_dom_sf"/>
</dbReference>
<dbReference type="SUPFAM" id="SSF50729">
    <property type="entry name" value="PH domain-like"/>
    <property type="match status" value="1"/>
</dbReference>
<dbReference type="Gene3D" id="2.30.29.30">
    <property type="entry name" value="Pleckstrin-homology domain (PH domain)/Phosphotyrosine-binding domain (PTB)"/>
    <property type="match status" value="1"/>
</dbReference>
<evidence type="ECO:0000256" key="2">
    <source>
        <dbReference type="ARBA" id="ARBA00023242"/>
    </source>
</evidence>
<sequence>MSHQDCNDPAMVSDDSVVVASSSSSSPGFTNNKELKRLDEIQSSSLSNDSNDGGPDDDDDDDEIDDYDCDIHQRKDPAHIIQRSESVIKSPSKLAAPTPVIQVIDTASGPSANTDGDNQKKYSSPPPSICSPSSSSNGANFLLSSNIAPNNPFLRATSFHQNSSLSSSTSAATTNCADGDASDSSSTESQIIFAPPKLIPSSLGPNSTSSSSSGSFLQPSVLKTFDNSSSDIRKPNETISASKTFISLNKADIGKIKTPSFIKLSSPLSMTLSSANGSNMISSSLATSTNDETNKSVIKSPASTMMVDGGGSRAFLFGQKVEDRVVIDQSSDSVTNSQATAATSSSSLSFQTNASTTAAAAVSSSSSSSCLLSFSDVSNCEESTINTFTQQNPDDHPDSSTSFMSIMKNGADNNADSIFKRKYEVITGEEDEQNVLSIHGRLYAWDTDKATWVEKGRGPLHLNDVMKDEKLCSRLVMRTAGAYRLILNALIVAGMTFELASENCLRFTYIDGIYMIKANPKDIDQLHSAIEHRLREISKRMRSQDD</sequence>
<evidence type="ECO:0000256" key="3">
    <source>
        <dbReference type="SAM" id="MobiDB-lite"/>
    </source>
</evidence>
<evidence type="ECO:0000313" key="6">
    <source>
        <dbReference type="RefSeq" id="XP_027199797.1"/>
    </source>
</evidence>
<feature type="compositionally biased region" description="Low complexity" evidence="3">
    <location>
        <begin position="12"/>
        <end position="26"/>
    </location>
</feature>
<proteinExistence type="predicted"/>
<dbReference type="KEGG" id="dpte:113793922"/>
<dbReference type="OMA" id="CLRFTYV"/>
<dbReference type="PANTHER" id="PTHR23138">
    <property type="entry name" value="RAN BINDING PROTEIN"/>
    <property type="match status" value="1"/>
</dbReference>
<dbReference type="InterPro" id="IPR000156">
    <property type="entry name" value="Ran_bind_dom"/>
</dbReference>
<dbReference type="InterPro" id="IPR045255">
    <property type="entry name" value="RanBP1-like"/>
</dbReference>
<protein>
    <submittedName>
        <fullName evidence="6 7">Uncharacterized protein LOC113793922</fullName>
    </submittedName>
</protein>
<reference evidence="6 7" key="1">
    <citation type="submission" date="2025-04" db="UniProtKB">
        <authorList>
            <consortium name="RefSeq"/>
        </authorList>
    </citation>
    <scope>IDENTIFICATION</scope>
    <source>
        <strain evidence="6 7">Airmid</strain>
    </source>
</reference>
<name>A0A6P6Y2S1_DERPT</name>
<accession>A0A6P6Y2S1</accession>
<keyword evidence="2" id="KW-0539">Nucleus</keyword>
<gene>
    <name evidence="6 7" type="primary">LOC113793922</name>
</gene>
<evidence type="ECO:0000313" key="5">
    <source>
        <dbReference type="Proteomes" id="UP000515146"/>
    </source>
</evidence>
<dbReference type="PANTHER" id="PTHR23138:SF142">
    <property type="entry name" value="RAN-BINDING PROTEIN 3B-RELATED"/>
    <property type="match status" value="1"/>
</dbReference>
<feature type="compositionally biased region" description="Low complexity" evidence="3">
    <location>
        <begin position="164"/>
        <end position="174"/>
    </location>
</feature>
<dbReference type="CDD" id="cd13180">
    <property type="entry name" value="RanBD_RanBP3"/>
    <property type="match status" value="1"/>
</dbReference>
<dbReference type="GO" id="GO:0005634">
    <property type="term" value="C:nucleus"/>
    <property type="evidence" value="ECO:0007669"/>
    <property type="project" value="UniProtKB-SubCell"/>
</dbReference>
<dbReference type="AlphaFoldDB" id="A0A6P6Y2S1"/>
<feature type="compositionally biased region" description="Basic and acidic residues" evidence="3">
    <location>
        <begin position="69"/>
        <end position="78"/>
    </location>
</feature>
<dbReference type="PROSITE" id="PS50196">
    <property type="entry name" value="RANBD1"/>
    <property type="match status" value="1"/>
</dbReference>
<evidence type="ECO:0000256" key="1">
    <source>
        <dbReference type="ARBA" id="ARBA00004123"/>
    </source>
</evidence>
<feature type="compositionally biased region" description="Low complexity" evidence="3">
    <location>
        <begin position="41"/>
        <end position="53"/>
    </location>
</feature>
<feature type="domain" description="RanBD1" evidence="4">
    <location>
        <begin position="424"/>
        <end position="498"/>
    </location>
</feature>
<feature type="region of interest" description="Disordered" evidence="3">
    <location>
        <begin position="164"/>
        <end position="216"/>
    </location>
</feature>
<dbReference type="Proteomes" id="UP000515146">
    <property type="component" value="Unplaced"/>
</dbReference>
<feature type="compositionally biased region" description="Acidic residues" evidence="3">
    <location>
        <begin position="54"/>
        <end position="68"/>
    </location>
</feature>
<dbReference type="RefSeq" id="XP_027199798.1">
    <property type="nucleotide sequence ID" value="XM_027343997.1"/>
</dbReference>
<dbReference type="RefSeq" id="XP_027199797.1">
    <property type="nucleotide sequence ID" value="XM_027343996.1"/>
</dbReference>
<feature type="region of interest" description="Disordered" evidence="3">
    <location>
        <begin position="1"/>
        <end position="136"/>
    </location>
</feature>
<feature type="compositionally biased region" description="Low complexity" evidence="3">
    <location>
        <begin position="201"/>
        <end position="216"/>
    </location>
</feature>
<organism evidence="5 6">
    <name type="scientific">Dermatophagoides pteronyssinus</name>
    <name type="common">European house dust mite</name>
    <dbReference type="NCBI Taxonomy" id="6956"/>
    <lineage>
        <taxon>Eukaryota</taxon>
        <taxon>Metazoa</taxon>
        <taxon>Ecdysozoa</taxon>
        <taxon>Arthropoda</taxon>
        <taxon>Chelicerata</taxon>
        <taxon>Arachnida</taxon>
        <taxon>Acari</taxon>
        <taxon>Acariformes</taxon>
        <taxon>Sarcoptiformes</taxon>
        <taxon>Astigmata</taxon>
        <taxon>Psoroptidia</taxon>
        <taxon>Analgoidea</taxon>
        <taxon>Pyroglyphidae</taxon>
        <taxon>Dermatophagoidinae</taxon>
        <taxon>Dermatophagoides</taxon>
    </lineage>
</organism>
<comment type="subcellular location">
    <subcellularLocation>
        <location evidence="1">Nucleus</location>
    </subcellularLocation>
</comment>